<evidence type="ECO:0000313" key="1">
    <source>
        <dbReference type="EMBL" id="KAK7913566.1"/>
    </source>
</evidence>
<comment type="caution">
    <text evidence="1">The sequence shown here is derived from an EMBL/GenBank/DDBJ whole genome shotgun (WGS) entry which is preliminary data.</text>
</comment>
<sequence>MDSLVLLFRGAGGRAANHLAQCNNLKSDFSVIIWPSTKPNMSKKAPADDEKFLFVDKDMLNNPMAQADWAAKKLVWVPSEKNGFEAARSKRSAVTRCWWSWPIMAKR</sequence>
<protein>
    <submittedName>
        <fullName evidence="1">Uncharacterized protein</fullName>
    </submittedName>
</protein>
<organism evidence="1 2">
    <name type="scientific">Mugilogobius chulae</name>
    <name type="common">yellowstripe goby</name>
    <dbReference type="NCBI Taxonomy" id="88201"/>
    <lineage>
        <taxon>Eukaryota</taxon>
        <taxon>Metazoa</taxon>
        <taxon>Chordata</taxon>
        <taxon>Craniata</taxon>
        <taxon>Vertebrata</taxon>
        <taxon>Euteleostomi</taxon>
        <taxon>Actinopterygii</taxon>
        <taxon>Neopterygii</taxon>
        <taxon>Teleostei</taxon>
        <taxon>Neoteleostei</taxon>
        <taxon>Acanthomorphata</taxon>
        <taxon>Gobiaria</taxon>
        <taxon>Gobiiformes</taxon>
        <taxon>Gobioidei</taxon>
        <taxon>Gobiidae</taxon>
        <taxon>Gobionellinae</taxon>
        <taxon>Mugilogobius</taxon>
    </lineage>
</organism>
<evidence type="ECO:0000313" key="2">
    <source>
        <dbReference type="Proteomes" id="UP001460270"/>
    </source>
</evidence>
<dbReference type="EMBL" id="JBBPFD010000009">
    <property type="protein sequence ID" value="KAK7913566.1"/>
    <property type="molecule type" value="Genomic_DNA"/>
</dbReference>
<dbReference type="AlphaFoldDB" id="A0AAW0P0Z1"/>
<keyword evidence="2" id="KW-1185">Reference proteome</keyword>
<proteinExistence type="predicted"/>
<gene>
    <name evidence="1" type="ORF">WMY93_013777</name>
</gene>
<reference evidence="2" key="1">
    <citation type="submission" date="2024-04" db="EMBL/GenBank/DDBJ databases">
        <title>Salinicola lusitanus LLJ914,a marine bacterium isolated from the Okinawa Trough.</title>
        <authorList>
            <person name="Li J."/>
        </authorList>
    </citation>
    <scope>NUCLEOTIDE SEQUENCE [LARGE SCALE GENOMIC DNA]</scope>
</reference>
<name>A0AAW0P0Z1_9GOBI</name>
<accession>A0AAW0P0Z1</accession>
<dbReference type="Proteomes" id="UP001460270">
    <property type="component" value="Unassembled WGS sequence"/>
</dbReference>